<dbReference type="InterPro" id="IPR002018">
    <property type="entry name" value="CarbesteraseB"/>
</dbReference>
<dbReference type="Pfam" id="PF00135">
    <property type="entry name" value="COesterase"/>
    <property type="match status" value="2"/>
</dbReference>
<reference evidence="7 8" key="1">
    <citation type="submission" date="2019-08" db="EMBL/GenBank/DDBJ databases">
        <title>The genome of the soybean aphid Biotype 1, its phylome, world population structure and adaptation to the North American continent.</title>
        <authorList>
            <person name="Giordano R."/>
            <person name="Donthu R.K."/>
            <person name="Hernandez A.G."/>
            <person name="Wright C.L."/>
            <person name="Zimin A.V."/>
        </authorList>
    </citation>
    <scope>NUCLEOTIDE SEQUENCE [LARGE SCALE GENOMIC DNA]</scope>
    <source>
        <tissue evidence="7">Whole aphids</tissue>
    </source>
</reference>
<keyword evidence="8" id="KW-1185">Reference proteome</keyword>
<evidence type="ECO:0000256" key="4">
    <source>
        <dbReference type="ARBA" id="ARBA00023180"/>
    </source>
</evidence>
<organism evidence="7 8">
    <name type="scientific">Aphis glycines</name>
    <name type="common">Soybean aphid</name>
    <dbReference type="NCBI Taxonomy" id="307491"/>
    <lineage>
        <taxon>Eukaryota</taxon>
        <taxon>Metazoa</taxon>
        <taxon>Ecdysozoa</taxon>
        <taxon>Arthropoda</taxon>
        <taxon>Hexapoda</taxon>
        <taxon>Insecta</taxon>
        <taxon>Pterygota</taxon>
        <taxon>Neoptera</taxon>
        <taxon>Paraneoptera</taxon>
        <taxon>Hemiptera</taxon>
        <taxon>Sternorrhyncha</taxon>
        <taxon>Aphidomorpha</taxon>
        <taxon>Aphidoidea</taxon>
        <taxon>Aphididae</taxon>
        <taxon>Aphidini</taxon>
        <taxon>Aphis</taxon>
        <taxon>Aphis</taxon>
    </lineage>
</organism>
<proteinExistence type="inferred from homology"/>
<evidence type="ECO:0000313" key="7">
    <source>
        <dbReference type="EMBL" id="KAE9537486.1"/>
    </source>
</evidence>
<evidence type="ECO:0000256" key="3">
    <source>
        <dbReference type="ARBA" id="ARBA00022801"/>
    </source>
</evidence>
<dbReference type="OrthoDB" id="19653at2759"/>
<dbReference type="GO" id="GO:0052689">
    <property type="term" value="F:carboxylic ester hydrolase activity"/>
    <property type="evidence" value="ECO:0007669"/>
    <property type="project" value="UniProtKB-KW"/>
</dbReference>
<keyword evidence="3 5" id="KW-0378">Hydrolase</keyword>
<dbReference type="InterPro" id="IPR019819">
    <property type="entry name" value="Carboxylesterase_B_CS"/>
</dbReference>
<dbReference type="InterPro" id="IPR019826">
    <property type="entry name" value="Carboxylesterase_B_AS"/>
</dbReference>
<comment type="caution">
    <text evidence="7">The sequence shown here is derived from an EMBL/GenBank/DDBJ whole genome shotgun (WGS) entry which is preliminary data.</text>
</comment>
<sequence length="408" mass="45851">MYQVLKAPVKHPGWSGVLNATSERDKCMQFAHMTNHIIGSEDCLYLNVLVPQQKELNGKLAVMIFIHGGAFNYNGWSVKRYSPDYLVDENVIVVAINYRLNALGFLNLDIDECPGNMGLKDQQLAIKWVKSNIAAFGGDANNITIFGVSAGSASVHYHTISPQSTGLFQKAIMQSGCAFNPWVLNENHRATAFKLANNLGCLSSDPKEIVKCLKNVSAIDLVKETEFKDETNFMDYKFVPSIESDVISNPFLPAHPKTLAISTIPIPVIIGLTDMEGIVALTEDRVSLFSDDHHITDEISKLFRNRYSTETISACHADEMYYLFRGNLSGLPKPNSPEHEMCKMMSKMWTNFAKTGDPNSPDLSFKWINTTVSDLKYLSIDRNRTRMIQGMINNNRFRFWKELSESIV</sequence>
<feature type="domain" description="Carboxylesterase type B" evidence="6">
    <location>
        <begin position="309"/>
        <end position="400"/>
    </location>
</feature>
<dbReference type="EMBL" id="VYZN01000018">
    <property type="protein sequence ID" value="KAE9537486.1"/>
    <property type="molecule type" value="Genomic_DNA"/>
</dbReference>
<gene>
    <name evidence="7" type="ORF">AGLY_006509</name>
</gene>
<keyword evidence="4" id="KW-0325">Glycoprotein</keyword>
<name>A0A6G0TRR4_APHGL</name>
<dbReference type="PANTHER" id="PTHR43142:SF1">
    <property type="entry name" value="CARBOXYLIC ESTER HYDROLASE"/>
    <property type="match status" value="1"/>
</dbReference>
<dbReference type="AlphaFoldDB" id="A0A6G0TRR4"/>
<protein>
    <recommendedName>
        <fullName evidence="5">Carboxylic ester hydrolase</fullName>
        <ecNumber evidence="5">3.1.1.-</ecNumber>
    </recommendedName>
</protein>
<dbReference type="Proteomes" id="UP000475862">
    <property type="component" value="Unassembled WGS sequence"/>
</dbReference>
<accession>A0A6G0TRR4</accession>
<evidence type="ECO:0000256" key="5">
    <source>
        <dbReference type="RuleBase" id="RU361235"/>
    </source>
</evidence>
<evidence type="ECO:0000256" key="1">
    <source>
        <dbReference type="ARBA" id="ARBA00005964"/>
    </source>
</evidence>
<dbReference type="Gene3D" id="3.40.50.1820">
    <property type="entry name" value="alpha/beta hydrolase"/>
    <property type="match status" value="2"/>
</dbReference>
<evidence type="ECO:0000259" key="6">
    <source>
        <dbReference type="Pfam" id="PF00135"/>
    </source>
</evidence>
<comment type="similarity">
    <text evidence="1 5">Belongs to the type-B carboxylesterase/lipase family.</text>
</comment>
<dbReference type="InterPro" id="IPR029058">
    <property type="entry name" value="AB_hydrolase_fold"/>
</dbReference>
<evidence type="ECO:0000256" key="2">
    <source>
        <dbReference type="ARBA" id="ARBA00022487"/>
    </source>
</evidence>
<evidence type="ECO:0000313" key="8">
    <source>
        <dbReference type="Proteomes" id="UP000475862"/>
    </source>
</evidence>
<feature type="domain" description="Carboxylesterase type B" evidence="6">
    <location>
        <begin position="6"/>
        <end position="284"/>
    </location>
</feature>
<keyword evidence="2" id="KW-0719">Serine esterase</keyword>
<dbReference type="PANTHER" id="PTHR43142">
    <property type="entry name" value="CARBOXYLIC ESTER HYDROLASE"/>
    <property type="match status" value="1"/>
</dbReference>
<dbReference type="PROSITE" id="PS00941">
    <property type="entry name" value="CARBOXYLESTERASE_B_2"/>
    <property type="match status" value="1"/>
</dbReference>
<dbReference type="PROSITE" id="PS00122">
    <property type="entry name" value="CARBOXYLESTERASE_B_1"/>
    <property type="match status" value="1"/>
</dbReference>
<dbReference type="SUPFAM" id="SSF53474">
    <property type="entry name" value="alpha/beta-Hydrolases"/>
    <property type="match status" value="1"/>
</dbReference>
<dbReference type="EC" id="3.1.1.-" evidence="5"/>